<dbReference type="VEuPathDB" id="FungiDB:MFRU_041g00750"/>
<gene>
    <name evidence="2" type="ORF">EYC84_008428</name>
</gene>
<evidence type="ECO:0000313" key="2">
    <source>
        <dbReference type="EMBL" id="KAA8568003.1"/>
    </source>
</evidence>
<dbReference type="Proteomes" id="UP000322873">
    <property type="component" value="Unassembled WGS sequence"/>
</dbReference>
<dbReference type="EMBL" id="VICG01000010">
    <property type="protein sequence ID" value="KAA8568003.1"/>
    <property type="molecule type" value="Genomic_DNA"/>
</dbReference>
<evidence type="ECO:0000256" key="1">
    <source>
        <dbReference type="SAM" id="MobiDB-lite"/>
    </source>
</evidence>
<protein>
    <submittedName>
        <fullName evidence="2">Uncharacterized protein</fullName>
    </submittedName>
</protein>
<feature type="region of interest" description="Disordered" evidence="1">
    <location>
        <begin position="1"/>
        <end position="41"/>
    </location>
</feature>
<organism evidence="2 3">
    <name type="scientific">Monilinia fructicola</name>
    <name type="common">Brown rot fungus</name>
    <name type="synonym">Ciboria fructicola</name>
    <dbReference type="NCBI Taxonomy" id="38448"/>
    <lineage>
        <taxon>Eukaryota</taxon>
        <taxon>Fungi</taxon>
        <taxon>Dikarya</taxon>
        <taxon>Ascomycota</taxon>
        <taxon>Pezizomycotina</taxon>
        <taxon>Leotiomycetes</taxon>
        <taxon>Helotiales</taxon>
        <taxon>Sclerotiniaceae</taxon>
        <taxon>Monilinia</taxon>
    </lineage>
</organism>
<dbReference type="AlphaFoldDB" id="A0A5M9JI28"/>
<name>A0A5M9JI28_MONFR</name>
<feature type="compositionally biased region" description="Acidic residues" evidence="1">
    <location>
        <begin position="14"/>
        <end position="25"/>
    </location>
</feature>
<keyword evidence="3" id="KW-1185">Reference proteome</keyword>
<sequence length="130" mass="14470">MPRLDSGFVSGNLDDLDDLFGDDDEISRPVDEDGAVVAKKSTKRRVLAKHSRQIQNLDGGFHIQEETPGPMELLPKRMLITEQPKPKPRAAQTKSRRNSVMSEDGQSLPPLKQDTRPTSRPPHNPNLLPA</sequence>
<comment type="caution">
    <text evidence="2">The sequence shown here is derived from an EMBL/GenBank/DDBJ whole genome shotgun (WGS) entry which is preliminary data.</text>
</comment>
<reference evidence="2 3" key="1">
    <citation type="submission" date="2019-06" db="EMBL/GenBank/DDBJ databases">
        <title>Genome Sequence of the Brown Rot Fungal Pathogen Monilinia fructicola.</title>
        <authorList>
            <person name="De Miccolis Angelini R.M."/>
            <person name="Landi L."/>
            <person name="Abate D."/>
            <person name="Pollastro S."/>
            <person name="Romanazzi G."/>
            <person name="Faretra F."/>
        </authorList>
    </citation>
    <scope>NUCLEOTIDE SEQUENCE [LARGE SCALE GENOMIC DNA]</scope>
    <source>
        <strain evidence="2 3">Mfrc123</strain>
    </source>
</reference>
<proteinExistence type="predicted"/>
<evidence type="ECO:0000313" key="3">
    <source>
        <dbReference type="Proteomes" id="UP000322873"/>
    </source>
</evidence>
<feature type="region of interest" description="Disordered" evidence="1">
    <location>
        <begin position="78"/>
        <end position="130"/>
    </location>
</feature>
<accession>A0A5M9JI28</accession>